<evidence type="ECO:0000313" key="1">
    <source>
        <dbReference type="EMBL" id="MCP2350639.1"/>
    </source>
</evidence>
<accession>A0ABT1K9D6</accession>
<dbReference type="EMBL" id="JAMZEC010000001">
    <property type="protein sequence ID" value="MCP2350639.1"/>
    <property type="molecule type" value="Genomic_DNA"/>
</dbReference>
<name>A0ABT1K9D6_9ACTN</name>
<comment type="caution">
    <text evidence="1">The sequence shown here is derived from an EMBL/GenBank/DDBJ whole genome shotgun (WGS) entry which is preliminary data.</text>
</comment>
<protein>
    <submittedName>
        <fullName evidence="1">Uncharacterized protein</fullName>
    </submittedName>
</protein>
<reference evidence="1 2" key="1">
    <citation type="submission" date="2022-06" db="EMBL/GenBank/DDBJ databases">
        <title>Sequencing the genomes of 1000 actinobacteria strains.</title>
        <authorList>
            <person name="Klenk H.-P."/>
        </authorList>
    </citation>
    <scope>NUCLEOTIDE SEQUENCE [LARGE SCALE GENOMIC DNA]</scope>
    <source>
        <strain evidence="1 2">DSM 44170</strain>
    </source>
</reference>
<keyword evidence="2" id="KW-1185">Reference proteome</keyword>
<organism evidence="1 2">
    <name type="scientific">Nonomuraea roseoviolacea subsp. carminata</name>
    <dbReference type="NCBI Taxonomy" id="160689"/>
    <lineage>
        <taxon>Bacteria</taxon>
        <taxon>Bacillati</taxon>
        <taxon>Actinomycetota</taxon>
        <taxon>Actinomycetes</taxon>
        <taxon>Streptosporangiales</taxon>
        <taxon>Streptosporangiaceae</taxon>
        <taxon>Nonomuraea</taxon>
    </lineage>
</organism>
<proteinExistence type="predicted"/>
<evidence type="ECO:0000313" key="2">
    <source>
        <dbReference type="Proteomes" id="UP001320766"/>
    </source>
</evidence>
<dbReference type="Proteomes" id="UP001320766">
    <property type="component" value="Unassembled WGS sequence"/>
</dbReference>
<sequence>MIRWLLRRFLPELVRCERCGMIIGYNTRALGEKPVEQYRVEHDRICLLAEPGTPPPERRPGDEVRDEFTPEEYAEFQQLVAVKQAALIQEMTLHLNRSPDNEEEMIALLATIQPQLVHPIMGMGPAAMNRATLDIVTHLVTRLAQERGEPIAVTWQREAAELAREDGPM</sequence>
<gene>
    <name evidence="1" type="ORF">HD595_006761</name>
</gene>
<dbReference type="RefSeq" id="WP_253776206.1">
    <property type="nucleotide sequence ID" value="NZ_BAAAVE010000017.1"/>
</dbReference>